<dbReference type="PANTHER" id="PTHR43138:SF1">
    <property type="entry name" value="N-ACETYLTRANSFERASE ACA1"/>
    <property type="match status" value="1"/>
</dbReference>
<dbReference type="PANTHER" id="PTHR43138">
    <property type="entry name" value="ACETYLTRANSFERASE, GNAT FAMILY"/>
    <property type="match status" value="1"/>
</dbReference>
<dbReference type="OrthoDB" id="9788300at2"/>
<comment type="caution">
    <text evidence="2">The sequence shown here is derived from an EMBL/GenBank/DDBJ whole genome shotgun (WGS) entry which is preliminary data.</text>
</comment>
<dbReference type="EMBL" id="QHHQ01000006">
    <property type="protein sequence ID" value="RAH98758.1"/>
    <property type="molecule type" value="Genomic_DNA"/>
</dbReference>
<dbReference type="Proteomes" id="UP000249590">
    <property type="component" value="Unassembled WGS sequence"/>
</dbReference>
<accession>A0A8B2NP97</accession>
<proteinExistence type="predicted"/>
<organism evidence="2 3">
    <name type="scientific">Acuticoccus sediminis</name>
    <dbReference type="NCBI Taxonomy" id="2184697"/>
    <lineage>
        <taxon>Bacteria</taxon>
        <taxon>Pseudomonadati</taxon>
        <taxon>Pseudomonadota</taxon>
        <taxon>Alphaproteobacteria</taxon>
        <taxon>Hyphomicrobiales</taxon>
        <taxon>Amorphaceae</taxon>
        <taxon>Acuticoccus</taxon>
    </lineage>
</organism>
<dbReference type="InterPro" id="IPR052742">
    <property type="entry name" value="Mito_N-acetyltransferase"/>
</dbReference>
<evidence type="ECO:0000259" key="1">
    <source>
        <dbReference type="PROSITE" id="PS51186"/>
    </source>
</evidence>
<dbReference type="InterPro" id="IPR000182">
    <property type="entry name" value="GNAT_dom"/>
</dbReference>
<keyword evidence="3" id="KW-1185">Reference proteome</keyword>
<sequence>MLIRPITEADAPAVWSIIEPIIRAGEEYALDRDMSEADALAYWIASDRETFVAEVDGEVLGSYYIRPNQAGGGRHVANCGYAVAAAARGRGIARGMCAHSLSHARERGYRAMQFNFVVATNVRAVGLWASMGFETLTRLPGAFMHPAAGEVDALVMFQRLD</sequence>
<feature type="domain" description="N-acetyltransferase" evidence="1">
    <location>
        <begin position="1"/>
        <end position="161"/>
    </location>
</feature>
<reference evidence="2 3" key="1">
    <citation type="submission" date="2018-05" db="EMBL/GenBank/DDBJ databases">
        <title>Acuticoccus sediminis sp. nov., isolated from deep-sea sediment of Indian Ocean.</title>
        <authorList>
            <person name="Liu X."/>
            <person name="Lai Q."/>
            <person name="Du Y."/>
            <person name="Sun F."/>
            <person name="Zhang X."/>
            <person name="Wang S."/>
            <person name="Shao Z."/>
        </authorList>
    </citation>
    <scope>NUCLEOTIDE SEQUENCE [LARGE SCALE GENOMIC DNA]</scope>
    <source>
        <strain evidence="2 3">PTG4-2</strain>
    </source>
</reference>
<dbReference type="SUPFAM" id="SSF55729">
    <property type="entry name" value="Acyl-CoA N-acyltransferases (Nat)"/>
    <property type="match status" value="1"/>
</dbReference>
<protein>
    <submittedName>
        <fullName evidence="2">GNAT family N-acetyltransferase</fullName>
    </submittedName>
</protein>
<dbReference type="Pfam" id="PF00583">
    <property type="entry name" value="Acetyltransf_1"/>
    <property type="match status" value="1"/>
</dbReference>
<dbReference type="GO" id="GO:0016747">
    <property type="term" value="F:acyltransferase activity, transferring groups other than amino-acyl groups"/>
    <property type="evidence" value="ECO:0007669"/>
    <property type="project" value="InterPro"/>
</dbReference>
<dbReference type="Gene3D" id="3.40.630.30">
    <property type="match status" value="1"/>
</dbReference>
<dbReference type="AlphaFoldDB" id="A0A8B2NP97"/>
<dbReference type="RefSeq" id="WP_111350087.1">
    <property type="nucleotide sequence ID" value="NZ_QHHQ01000006.1"/>
</dbReference>
<gene>
    <name evidence="2" type="ORF">DLJ53_24260</name>
</gene>
<evidence type="ECO:0000313" key="2">
    <source>
        <dbReference type="EMBL" id="RAH98758.1"/>
    </source>
</evidence>
<dbReference type="InterPro" id="IPR016181">
    <property type="entry name" value="Acyl_CoA_acyltransferase"/>
</dbReference>
<dbReference type="PROSITE" id="PS51186">
    <property type="entry name" value="GNAT"/>
    <property type="match status" value="1"/>
</dbReference>
<evidence type="ECO:0000313" key="3">
    <source>
        <dbReference type="Proteomes" id="UP000249590"/>
    </source>
</evidence>
<keyword evidence="2" id="KW-0808">Transferase</keyword>
<name>A0A8B2NP97_9HYPH</name>